<dbReference type="PANTHER" id="PTHR33744:SF1">
    <property type="entry name" value="DNA-BINDING TRANSCRIPTIONAL ACTIVATOR ADER"/>
    <property type="match status" value="1"/>
</dbReference>
<accession>A0ABV3GL67</accession>
<comment type="similarity">
    <text evidence="1">Belongs to the CdaR family.</text>
</comment>
<dbReference type="Pfam" id="PF17853">
    <property type="entry name" value="GGDEF_2"/>
    <property type="match status" value="1"/>
</dbReference>
<dbReference type="InterPro" id="IPR025736">
    <property type="entry name" value="PucR_C-HTH_dom"/>
</dbReference>
<dbReference type="EMBL" id="JBFALK010000015">
    <property type="protein sequence ID" value="MEV0972027.1"/>
    <property type="molecule type" value="Genomic_DNA"/>
</dbReference>
<feature type="domain" description="PucR C-terminal helix-turn-helix" evidence="2">
    <location>
        <begin position="439"/>
        <end position="496"/>
    </location>
</feature>
<name>A0ABV3GL67_MICGL</name>
<dbReference type="RefSeq" id="WP_358136780.1">
    <property type="nucleotide sequence ID" value="NZ_JBFALK010000015.1"/>
</dbReference>
<proteinExistence type="inferred from homology"/>
<dbReference type="InterPro" id="IPR042070">
    <property type="entry name" value="PucR_C-HTH_sf"/>
</dbReference>
<dbReference type="PANTHER" id="PTHR33744">
    <property type="entry name" value="CARBOHYDRATE DIACID REGULATOR"/>
    <property type="match status" value="1"/>
</dbReference>
<dbReference type="InterPro" id="IPR041522">
    <property type="entry name" value="CdaR_GGDEF"/>
</dbReference>
<dbReference type="InterPro" id="IPR051448">
    <property type="entry name" value="CdaR-like_regulators"/>
</dbReference>
<dbReference type="Proteomes" id="UP001551675">
    <property type="component" value="Unassembled WGS sequence"/>
</dbReference>
<evidence type="ECO:0000256" key="1">
    <source>
        <dbReference type="ARBA" id="ARBA00006754"/>
    </source>
</evidence>
<reference evidence="4 5" key="1">
    <citation type="submission" date="2024-06" db="EMBL/GenBank/DDBJ databases">
        <title>The Natural Products Discovery Center: Release of the First 8490 Sequenced Strains for Exploring Actinobacteria Biosynthetic Diversity.</title>
        <authorList>
            <person name="Kalkreuter E."/>
            <person name="Kautsar S.A."/>
            <person name="Yang D."/>
            <person name="Bader C.D."/>
            <person name="Teijaro C.N."/>
            <person name="Fluegel L."/>
            <person name="Davis C.M."/>
            <person name="Simpson J.R."/>
            <person name="Lauterbach L."/>
            <person name="Steele A.D."/>
            <person name="Gui C."/>
            <person name="Meng S."/>
            <person name="Li G."/>
            <person name="Viehrig K."/>
            <person name="Ye F."/>
            <person name="Su P."/>
            <person name="Kiefer A.F."/>
            <person name="Nichols A."/>
            <person name="Cepeda A.J."/>
            <person name="Yan W."/>
            <person name="Fan B."/>
            <person name="Jiang Y."/>
            <person name="Adhikari A."/>
            <person name="Zheng C.-J."/>
            <person name="Schuster L."/>
            <person name="Cowan T.M."/>
            <person name="Smanski M.J."/>
            <person name="Chevrette M.G."/>
            <person name="De Carvalho L.P.S."/>
            <person name="Shen B."/>
        </authorList>
    </citation>
    <scope>NUCLEOTIDE SEQUENCE [LARGE SCALE GENOMIC DNA]</scope>
    <source>
        <strain evidence="4 5">NPDC050100</strain>
    </source>
</reference>
<evidence type="ECO:0000313" key="5">
    <source>
        <dbReference type="Proteomes" id="UP001551675"/>
    </source>
</evidence>
<organism evidence="4 5">
    <name type="scientific">Microtetraspora glauca</name>
    <dbReference type="NCBI Taxonomy" id="1996"/>
    <lineage>
        <taxon>Bacteria</taxon>
        <taxon>Bacillati</taxon>
        <taxon>Actinomycetota</taxon>
        <taxon>Actinomycetes</taxon>
        <taxon>Streptosporangiales</taxon>
        <taxon>Streptosporangiaceae</taxon>
        <taxon>Microtetraspora</taxon>
    </lineage>
</organism>
<evidence type="ECO:0000313" key="4">
    <source>
        <dbReference type="EMBL" id="MEV0972027.1"/>
    </source>
</evidence>
<gene>
    <name evidence="4" type="ORF">AB0I59_25775</name>
</gene>
<dbReference type="Gene3D" id="1.10.10.2840">
    <property type="entry name" value="PucR C-terminal helix-turn-helix domain"/>
    <property type="match status" value="1"/>
</dbReference>
<dbReference type="Pfam" id="PF13556">
    <property type="entry name" value="HTH_30"/>
    <property type="match status" value="1"/>
</dbReference>
<keyword evidence="5" id="KW-1185">Reference proteome</keyword>
<feature type="domain" description="CdaR GGDEF-like" evidence="3">
    <location>
        <begin position="279"/>
        <end position="385"/>
    </location>
</feature>
<evidence type="ECO:0000259" key="2">
    <source>
        <dbReference type="Pfam" id="PF13556"/>
    </source>
</evidence>
<comment type="caution">
    <text evidence="4">The sequence shown here is derived from an EMBL/GenBank/DDBJ whole genome shotgun (WGS) entry which is preliminary data.</text>
</comment>
<protein>
    <submittedName>
        <fullName evidence="4">Helix-turn-helix domain-containing protein</fullName>
    </submittedName>
</protein>
<sequence>MSSSAALSALEHPTTFIQKTADAALPVEAVAAEPSAFHGRGEILVVDTAALPAALARVRELPRPAGTLVVVGMETAEARPALTADAATSGLSLAYCPRPVDAVTYVRDLLRLVETLRRTSLTRILKLHDSLVAAVMAGADLETILKLTARQVSGFDAMFVDYTGVIVSLWSHRGRRSLSVPTELQAVLRTSPPIDTTQIELSDGRFAVLVGVGLHDQVEGSIVYVGDRRLTSAELVLVERARSAMLLRFAREKSRRDAQRSTVEQFLRAAVDGSMNHGELALALRGLGLEPAEGYRVLAVRLDRSTPEIRAFTLLEDIAAASTRPIVGGLQGKIFCLVQPVDSTVPETFLEACQARGWKGVTIGRSRPKTDAESLALAIRESATASQYSGQTAGQIRDVTSLGLPGLLAGLDPQNVMRPFADTLLGELISHDAANNTELVSTLTAFFDTGCRPGPTAEKLCIHRHTLSYRLDRVAQLTGKDPRSPEWMLSFGIALQMHAILQAGL</sequence>
<evidence type="ECO:0000259" key="3">
    <source>
        <dbReference type="Pfam" id="PF17853"/>
    </source>
</evidence>